<dbReference type="KEGG" id="ant:Arnit_0645"/>
<dbReference type="STRING" id="572480.Arnit_0645"/>
<dbReference type="PANTHER" id="PTHR12001:SF69">
    <property type="entry name" value="ALL TRANS-POLYPRENYL-DIPHOSPHATE SYNTHASE PDSS1"/>
    <property type="match status" value="1"/>
</dbReference>
<keyword evidence="8" id="KW-1185">Reference proteome</keyword>
<keyword evidence="4" id="KW-0479">Metal-binding</keyword>
<dbReference type="Gene3D" id="1.10.600.10">
    <property type="entry name" value="Farnesyl Diphosphate Synthase"/>
    <property type="match status" value="1"/>
</dbReference>
<dbReference type="OrthoDB" id="9805316at2"/>
<comment type="similarity">
    <text evidence="2 6">Belongs to the FPP/GGPP synthase family.</text>
</comment>
<evidence type="ECO:0000256" key="2">
    <source>
        <dbReference type="ARBA" id="ARBA00006706"/>
    </source>
</evidence>
<keyword evidence="5" id="KW-0460">Magnesium</keyword>
<dbReference type="HOGENOM" id="CLU_014015_2_0_7"/>
<evidence type="ECO:0000256" key="3">
    <source>
        <dbReference type="ARBA" id="ARBA00022679"/>
    </source>
</evidence>
<dbReference type="InterPro" id="IPR000092">
    <property type="entry name" value="Polyprenyl_synt"/>
</dbReference>
<dbReference type="PANTHER" id="PTHR12001">
    <property type="entry name" value="GERANYLGERANYL PYROPHOSPHATE SYNTHASE"/>
    <property type="match status" value="1"/>
</dbReference>
<evidence type="ECO:0000313" key="8">
    <source>
        <dbReference type="Proteomes" id="UP000000939"/>
    </source>
</evidence>
<gene>
    <name evidence="7" type="ordered locus">Arnit_0645</name>
</gene>
<dbReference type="GO" id="GO:0008299">
    <property type="term" value="P:isoprenoid biosynthetic process"/>
    <property type="evidence" value="ECO:0007669"/>
    <property type="project" value="InterPro"/>
</dbReference>
<dbReference type="SFLD" id="SFLDS00005">
    <property type="entry name" value="Isoprenoid_Synthase_Type_I"/>
    <property type="match status" value="1"/>
</dbReference>
<dbReference type="Pfam" id="PF00348">
    <property type="entry name" value="polyprenyl_synt"/>
    <property type="match status" value="1"/>
</dbReference>
<dbReference type="AlphaFoldDB" id="D5V277"/>
<protein>
    <submittedName>
        <fullName evidence="7">Polyprenyl synthetase</fullName>
    </submittedName>
</protein>
<comment type="cofactor">
    <cofactor evidence="1">
        <name>Mg(2+)</name>
        <dbReference type="ChEBI" id="CHEBI:18420"/>
    </cofactor>
</comment>
<keyword evidence="3 6" id="KW-0808">Transferase</keyword>
<dbReference type="GO" id="GO:0004659">
    <property type="term" value="F:prenyltransferase activity"/>
    <property type="evidence" value="ECO:0007669"/>
    <property type="project" value="InterPro"/>
</dbReference>
<dbReference type="InterPro" id="IPR033749">
    <property type="entry name" value="Polyprenyl_synt_CS"/>
</dbReference>
<reference evidence="7 8" key="1">
    <citation type="journal article" date="2010" name="Stand. Genomic Sci.">
        <title>Complete genome sequence of Arcobacter nitrofigilis type strain (CI).</title>
        <authorList>
            <person name="Pati A."/>
            <person name="Gronow S."/>
            <person name="Lapidus A."/>
            <person name="Copeland A."/>
            <person name="Glavina Del Rio T."/>
            <person name="Nolan M."/>
            <person name="Lucas S."/>
            <person name="Tice H."/>
            <person name="Cheng J.F."/>
            <person name="Han C."/>
            <person name="Chertkov O."/>
            <person name="Bruce D."/>
            <person name="Tapia R."/>
            <person name="Goodwin L."/>
            <person name="Pitluck S."/>
            <person name="Liolios K."/>
            <person name="Ivanova N."/>
            <person name="Mavromatis K."/>
            <person name="Chen A."/>
            <person name="Palaniappan K."/>
            <person name="Land M."/>
            <person name="Hauser L."/>
            <person name="Chang Y.J."/>
            <person name="Jeffries C.D."/>
            <person name="Detter J.C."/>
            <person name="Rohde M."/>
            <person name="Goker M."/>
            <person name="Bristow J."/>
            <person name="Eisen J.A."/>
            <person name="Markowitz V."/>
            <person name="Hugenholtz P."/>
            <person name="Klenk H.P."/>
            <person name="Kyrpides N.C."/>
        </authorList>
    </citation>
    <scope>NUCLEOTIDE SEQUENCE [LARGE SCALE GENOMIC DNA]</scope>
    <source>
        <strain evidence="8">ATCC 33309 / DSM 7299 / CCUG 15893 / LMG 7604 / NCTC 12251 / CI</strain>
    </source>
</reference>
<sequence>MEELKIVKDRILEFVKECDDEKSIELFGHLATGKMLRSKLILKIAGINEESIKLCAIVEMIHAASLLHDDVIDEATTRRGSPSVNALYDAKTAIMFGDVLYSKAFTELSQMNKKVAYNISSAVTKLSIGEMMDIDLTQTFNTDYNLYLDMIYKKTASLIEASAASAAILANKDEEKYALYGKNLGLAFQMIDDILDITQDAQTLGKPAMFDFVEGKATIPYLLLHQRLDDKTKLESLFKKELNEEEALWIKQQMERTDSLNDAIAQAKALGREAIMILEDENSEGLIKIMKEMIEREF</sequence>
<dbReference type="GO" id="GO:0046872">
    <property type="term" value="F:metal ion binding"/>
    <property type="evidence" value="ECO:0007669"/>
    <property type="project" value="UniProtKB-KW"/>
</dbReference>
<evidence type="ECO:0000313" key="7">
    <source>
        <dbReference type="EMBL" id="ADG92310.1"/>
    </source>
</evidence>
<dbReference type="PROSITE" id="PS00444">
    <property type="entry name" value="POLYPRENYL_SYNTHASE_2"/>
    <property type="match status" value="1"/>
</dbReference>
<name>D5V277_ARCNC</name>
<evidence type="ECO:0000256" key="5">
    <source>
        <dbReference type="ARBA" id="ARBA00022842"/>
    </source>
</evidence>
<dbReference type="CDD" id="cd00685">
    <property type="entry name" value="Trans_IPPS_HT"/>
    <property type="match status" value="1"/>
</dbReference>
<evidence type="ECO:0000256" key="1">
    <source>
        <dbReference type="ARBA" id="ARBA00001946"/>
    </source>
</evidence>
<evidence type="ECO:0000256" key="6">
    <source>
        <dbReference type="RuleBase" id="RU004466"/>
    </source>
</evidence>
<dbReference type="InterPro" id="IPR008949">
    <property type="entry name" value="Isoprenoid_synthase_dom_sf"/>
</dbReference>
<dbReference type="PROSITE" id="PS00723">
    <property type="entry name" value="POLYPRENYL_SYNTHASE_1"/>
    <property type="match status" value="1"/>
</dbReference>
<dbReference type="SUPFAM" id="SSF48576">
    <property type="entry name" value="Terpenoid synthases"/>
    <property type="match status" value="1"/>
</dbReference>
<evidence type="ECO:0000256" key="4">
    <source>
        <dbReference type="ARBA" id="ARBA00022723"/>
    </source>
</evidence>
<dbReference type="EMBL" id="CP001999">
    <property type="protein sequence ID" value="ADG92310.1"/>
    <property type="molecule type" value="Genomic_DNA"/>
</dbReference>
<dbReference type="Proteomes" id="UP000000939">
    <property type="component" value="Chromosome"/>
</dbReference>
<accession>D5V277</accession>
<organism evidence="7 8">
    <name type="scientific">Arcobacter nitrofigilis (strain ATCC 33309 / DSM 7299 / CCUG 15893 / LMG 7604 / NCTC 12251 / CI)</name>
    <name type="common">Campylobacter nitrofigilis</name>
    <dbReference type="NCBI Taxonomy" id="572480"/>
    <lineage>
        <taxon>Bacteria</taxon>
        <taxon>Pseudomonadati</taxon>
        <taxon>Campylobacterota</taxon>
        <taxon>Epsilonproteobacteria</taxon>
        <taxon>Campylobacterales</taxon>
        <taxon>Arcobacteraceae</taxon>
        <taxon>Arcobacter</taxon>
    </lineage>
</organism>
<dbReference type="eggNOG" id="COG0142">
    <property type="taxonomic scope" value="Bacteria"/>
</dbReference>
<proteinExistence type="inferred from homology"/>
<dbReference type="RefSeq" id="WP_013134455.1">
    <property type="nucleotide sequence ID" value="NC_014166.1"/>
</dbReference>